<dbReference type="InterPro" id="IPR045985">
    <property type="entry name" value="DUF5941"/>
</dbReference>
<feature type="domain" description="DUF5941" evidence="2">
    <location>
        <begin position="4"/>
        <end position="188"/>
    </location>
</feature>
<evidence type="ECO:0000259" key="2">
    <source>
        <dbReference type="Pfam" id="PF19365"/>
    </source>
</evidence>
<gene>
    <name evidence="3" type="ORF">AVDCRST_MAG13-2936</name>
</gene>
<sequence>MNPLDAYRDDGPLARALGRTAGARLGAGETPMTLLGFLPVAVLLAWPAGALSAAAAAGVLAGAAVLLALGAHDTGSGRIAWLLPALLRVTEYGGLLKLTVVAAPDAVPACYALLAVLAFRHYDAVYRLRHQRVGPPWWVGAVSGGWDGRLLVACALAAAGVLEPGLWVAAAGLGVLLVGESVLSWTRFSQAERRAEYEDDDELGVA</sequence>
<protein>
    <recommendedName>
        <fullName evidence="2">DUF5941 domain-containing protein</fullName>
    </recommendedName>
</protein>
<evidence type="ECO:0000313" key="3">
    <source>
        <dbReference type="EMBL" id="CAA9513502.1"/>
    </source>
</evidence>
<proteinExistence type="predicted"/>
<keyword evidence="1" id="KW-0472">Membrane</keyword>
<evidence type="ECO:0000256" key="1">
    <source>
        <dbReference type="SAM" id="Phobius"/>
    </source>
</evidence>
<dbReference type="EMBL" id="CADCVO010000474">
    <property type="protein sequence ID" value="CAA9513502.1"/>
    <property type="molecule type" value="Genomic_DNA"/>
</dbReference>
<reference evidence="3" key="1">
    <citation type="submission" date="2020-02" db="EMBL/GenBank/DDBJ databases">
        <authorList>
            <person name="Meier V. D."/>
        </authorList>
    </citation>
    <scope>NUCLEOTIDE SEQUENCE</scope>
    <source>
        <strain evidence="3">AVDCRST_MAG13</strain>
    </source>
</reference>
<keyword evidence="1" id="KW-1133">Transmembrane helix</keyword>
<dbReference type="Pfam" id="PF19365">
    <property type="entry name" value="DUF5941"/>
    <property type="match status" value="1"/>
</dbReference>
<keyword evidence="1" id="KW-0812">Transmembrane</keyword>
<dbReference type="AlphaFoldDB" id="A0A6J4T460"/>
<feature type="transmembrane region" description="Helical" evidence="1">
    <location>
        <begin position="44"/>
        <end position="69"/>
    </location>
</feature>
<organism evidence="3">
    <name type="scientific">uncultured Solirubrobacteraceae bacterium</name>
    <dbReference type="NCBI Taxonomy" id="1162706"/>
    <lineage>
        <taxon>Bacteria</taxon>
        <taxon>Bacillati</taxon>
        <taxon>Actinomycetota</taxon>
        <taxon>Thermoleophilia</taxon>
        <taxon>Solirubrobacterales</taxon>
        <taxon>Solirubrobacteraceae</taxon>
        <taxon>environmental samples</taxon>
    </lineage>
</organism>
<name>A0A6J4T460_9ACTN</name>
<accession>A0A6J4T460</accession>